<organism evidence="11 12">
    <name type="scientific">Homarus americanus</name>
    <name type="common">American lobster</name>
    <dbReference type="NCBI Taxonomy" id="6706"/>
    <lineage>
        <taxon>Eukaryota</taxon>
        <taxon>Metazoa</taxon>
        <taxon>Ecdysozoa</taxon>
        <taxon>Arthropoda</taxon>
        <taxon>Crustacea</taxon>
        <taxon>Multicrustacea</taxon>
        <taxon>Malacostraca</taxon>
        <taxon>Eumalacostraca</taxon>
        <taxon>Eucarida</taxon>
        <taxon>Decapoda</taxon>
        <taxon>Pleocyemata</taxon>
        <taxon>Astacidea</taxon>
        <taxon>Nephropoidea</taxon>
        <taxon>Nephropidae</taxon>
        <taxon>Homarus</taxon>
    </lineage>
</organism>
<sequence length="243" mass="27992">MMFFKWCVISAVTVPMVQIDSQYFGRLVIAPLNIVGVMAYVVQLPRKNTATYLPFWLSLSPLYLWLTIFMLQPHKEERFLFPVYPLVCLAGTITIAYHAPLETFMELNRLAAEEGFPSDRPINVCMGKEWHRFPSSFFLPGLNWNLHFIESEFRGQLPKPYSQEANGTNIIPDNMNDSNEEERSRYIAQTAAGFLRSLHDGATLYLHQLHLDAVHKMETQESISWAIIVIFRANIENTFKTNG</sequence>
<dbReference type="EMBL" id="JAHLQT010026447">
    <property type="protein sequence ID" value="KAG7163517.1"/>
    <property type="molecule type" value="Genomic_DNA"/>
</dbReference>
<keyword evidence="9 10" id="KW-0472">Membrane</keyword>
<feature type="transmembrane region" description="Helical" evidence="10">
    <location>
        <begin position="23"/>
        <end position="42"/>
    </location>
</feature>
<gene>
    <name evidence="11" type="primary">ALG9-L</name>
    <name evidence="11" type="ORF">Hamer_G002711</name>
</gene>
<dbReference type="EC" id="2.4.1.-" evidence="10"/>
<comment type="similarity">
    <text evidence="3 10">Belongs to the glycosyltransferase 22 family.</text>
</comment>
<feature type="transmembrane region" description="Helical" evidence="10">
    <location>
        <begin position="79"/>
        <end position="99"/>
    </location>
</feature>
<keyword evidence="8 10" id="KW-1133">Transmembrane helix</keyword>
<comment type="pathway">
    <text evidence="2">Protein modification; protein glycosylation.</text>
</comment>
<dbReference type="AlphaFoldDB" id="A0A8J5JSH7"/>
<dbReference type="GO" id="GO:0000026">
    <property type="term" value="F:alpha-1,2-mannosyltransferase activity"/>
    <property type="evidence" value="ECO:0007669"/>
    <property type="project" value="TreeGrafter"/>
</dbReference>
<feature type="transmembrane region" description="Helical" evidence="10">
    <location>
        <begin position="54"/>
        <end position="73"/>
    </location>
</feature>
<dbReference type="Pfam" id="PF03901">
    <property type="entry name" value="Glyco_transf_22"/>
    <property type="match status" value="1"/>
</dbReference>
<comment type="caution">
    <text evidence="11">The sequence shown here is derived from an EMBL/GenBank/DDBJ whole genome shotgun (WGS) entry which is preliminary data.</text>
</comment>
<evidence type="ECO:0000256" key="7">
    <source>
        <dbReference type="ARBA" id="ARBA00022824"/>
    </source>
</evidence>
<evidence type="ECO:0000256" key="5">
    <source>
        <dbReference type="ARBA" id="ARBA00022679"/>
    </source>
</evidence>
<evidence type="ECO:0000256" key="8">
    <source>
        <dbReference type="ARBA" id="ARBA00022989"/>
    </source>
</evidence>
<keyword evidence="4 10" id="KW-0328">Glycosyltransferase</keyword>
<evidence type="ECO:0000256" key="2">
    <source>
        <dbReference type="ARBA" id="ARBA00004922"/>
    </source>
</evidence>
<dbReference type="InterPro" id="IPR005599">
    <property type="entry name" value="GPI_mannosylTrfase"/>
</dbReference>
<name>A0A8J5JSH7_HOMAM</name>
<dbReference type="PANTHER" id="PTHR22760">
    <property type="entry name" value="GLYCOSYLTRANSFERASE"/>
    <property type="match status" value="1"/>
</dbReference>
<evidence type="ECO:0000256" key="10">
    <source>
        <dbReference type="RuleBase" id="RU363075"/>
    </source>
</evidence>
<dbReference type="PANTHER" id="PTHR22760:SF2">
    <property type="entry name" value="ALPHA-1,2-MANNOSYLTRANSFERASE ALG9"/>
    <property type="match status" value="1"/>
</dbReference>
<reference evidence="11" key="1">
    <citation type="journal article" date="2021" name="Sci. Adv.">
        <title>The American lobster genome reveals insights on longevity, neural, and immune adaptations.</title>
        <authorList>
            <person name="Polinski J.M."/>
            <person name="Zimin A.V."/>
            <person name="Clark K.F."/>
            <person name="Kohn A.B."/>
            <person name="Sadowski N."/>
            <person name="Timp W."/>
            <person name="Ptitsyn A."/>
            <person name="Khanna P."/>
            <person name="Romanova D.Y."/>
            <person name="Williams P."/>
            <person name="Greenwood S.J."/>
            <person name="Moroz L.L."/>
            <person name="Walt D.R."/>
            <person name="Bodnar A.G."/>
        </authorList>
    </citation>
    <scope>NUCLEOTIDE SEQUENCE</scope>
    <source>
        <strain evidence="11">GMGI-L3</strain>
    </source>
</reference>
<dbReference type="Proteomes" id="UP000747542">
    <property type="component" value="Unassembled WGS sequence"/>
</dbReference>
<dbReference type="UniPathway" id="UPA00378"/>
<dbReference type="GO" id="GO:0005789">
    <property type="term" value="C:endoplasmic reticulum membrane"/>
    <property type="evidence" value="ECO:0007669"/>
    <property type="project" value="UniProtKB-SubCell"/>
</dbReference>
<proteinExistence type="inferred from homology"/>
<dbReference type="GO" id="GO:0006487">
    <property type="term" value="P:protein N-linked glycosylation"/>
    <property type="evidence" value="ECO:0007669"/>
    <property type="project" value="TreeGrafter"/>
</dbReference>
<evidence type="ECO:0000256" key="3">
    <source>
        <dbReference type="ARBA" id="ARBA00007063"/>
    </source>
</evidence>
<evidence type="ECO:0000256" key="4">
    <source>
        <dbReference type="ARBA" id="ARBA00022676"/>
    </source>
</evidence>
<protein>
    <recommendedName>
        <fullName evidence="10">Mannosyltransferase</fullName>
        <ecNumber evidence="10">2.4.1.-</ecNumber>
    </recommendedName>
</protein>
<evidence type="ECO:0000256" key="1">
    <source>
        <dbReference type="ARBA" id="ARBA00004477"/>
    </source>
</evidence>
<keyword evidence="5" id="KW-0808">Transferase</keyword>
<comment type="caution">
    <text evidence="10">Lacks conserved residue(s) required for the propagation of feature annotation.</text>
</comment>
<accession>A0A8J5JSH7</accession>
<evidence type="ECO:0000313" key="11">
    <source>
        <dbReference type="EMBL" id="KAG7163517.1"/>
    </source>
</evidence>
<keyword evidence="7 10" id="KW-0256">Endoplasmic reticulum</keyword>
<evidence type="ECO:0000313" key="12">
    <source>
        <dbReference type="Proteomes" id="UP000747542"/>
    </source>
</evidence>
<keyword evidence="6 10" id="KW-0812">Transmembrane</keyword>
<evidence type="ECO:0000256" key="9">
    <source>
        <dbReference type="ARBA" id="ARBA00023136"/>
    </source>
</evidence>
<evidence type="ECO:0000256" key="6">
    <source>
        <dbReference type="ARBA" id="ARBA00022692"/>
    </source>
</evidence>
<comment type="subcellular location">
    <subcellularLocation>
        <location evidence="1 10">Endoplasmic reticulum membrane</location>
        <topology evidence="1 10">Multi-pass membrane protein</topology>
    </subcellularLocation>
</comment>
<keyword evidence="12" id="KW-1185">Reference proteome</keyword>